<dbReference type="Pfam" id="PF00011">
    <property type="entry name" value="HSP20"/>
    <property type="match status" value="1"/>
</dbReference>
<name>A0AAP0QCB1_9ROSI</name>
<comment type="similarity">
    <text evidence="3 4">Belongs to the small heat shock protein (HSP20) family.</text>
</comment>
<dbReference type="PANTHER" id="PTHR46991">
    <property type="entry name" value="23.5 KDA HEAT SHOCK PROTEIN, MITOCHONDRIAL"/>
    <property type="match status" value="1"/>
</dbReference>
<keyword evidence="1" id="KW-0809">Transit peptide</keyword>
<evidence type="ECO:0000256" key="4">
    <source>
        <dbReference type="RuleBase" id="RU003616"/>
    </source>
</evidence>
<proteinExistence type="inferred from homology"/>
<dbReference type="Gene3D" id="2.60.40.790">
    <property type="match status" value="1"/>
</dbReference>
<dbReference type="Proteomes" id="UP001428341">
    <property type="component" value="Unassembled WGS sequence"/>
</dbReference>
<dbReference type="EMBL" id="JBCGBO010000024">
    <property type="protein sequence ID" value="KAK9181579.1"/>
    <property type="molecule type" value="Genomic_DNA"/>
</dbReference>
<keyword evidence="7" id="KW-1185">Reference proteome</keyword>
<evidence type="ECO:0000259" key="5">
    <source>
        <dbReference type="PROSITE" id="PS01031"/>
    </source>
</evidence>
<dbReference type="InterPro" id="IPR002068">
    <property type="entry name" value="A-crystallin/Hsp20_dom"/>
</dbReference>
<dbReference type="InterPro" id="IPR044656">
    <property type="entry name" value="HSP14.7/HSP23.5/HSP23.6-like"/>
</dbReference>
<dbReference type="CDD" id="cd00298">
    <property type="entry name" value="ACD_sHsps_p23-like"/>
    <property type="match status" value="1"/>
</dbReference>
<reference evidence="6 7" key="1">
    <citation type="submission" date="2024-05" db="EMBL/GenBank/DDBJ databases">
        <title>Haplotype-resolved chromosome-level genome assembly of Huyou (Citrus changshanensis).</title>
        <authorList>
            <person name="Miao C."/>
            <person name="Chen W."/>
            <person name="Wu Y."/>
            <person name="Wang L."/>
            <person name="Zhao S."/>
            <person name="Grierson D."/>
            <person name="Xu C."/>
            <person name="Chen K."/>
        </authorList>
    </citation>
    <scope>NUCLEOTIDE SEQUENCE [LARGE SCALE GENOMIC DNA]</scope>
    <source>
        <strain evidence="6">01-14</strain>
        <tissue evidence="6">Leaf</tissue>
    </source>
</reference>
<evidence type="ECO:0000313" key="7">
    <source>
        <dbReference type="Proteomes" id="UP001428341"/>
    </source>
</evidence>
<gene>
    <name evidence="6" type="ORF">WN944_024717</name>
</gene>
<evidence type="ECO:0000256" key="2">
    <source>
        <dbReference type="ARBA" id="ARBA00023016"/>
    </source>
</evidence>
<feature type="domain" description="SHSP" evidence="5">
    <location>
        <begin position="97"/>
        <end position="203"/>
    </location>
</feature>
<evidence type="ECO:0000256" key="1">
    <source>
        <dbReference type="ARBA" id="ARBA00022946"/>
    </source>
</evidence>
<organism evidence="6 7">
    <name type="scientific">Citrus x changshan-huyou</name>
    <dbReference type="NCBI Taxonomy" id="2935761"/>
    <lineage>
        <taxon>Eukaryota</taxon>
        <taxon>Viridiplantae</taxon>
        <taxon>Streptophyta</taxon>
        <taxon>Embryophyta</taxon>
        <taxon>Tracheophyta</taxon>
        <taxon>Spermatophyta</taxon>
        <taxon>Magnoliopsida</taxon>
        <taxon>eudicotyledons</taxon>
        <taxon>Gunneridae</taxon>
        <taxon>Pentapetalae</taxon>
        <taxon>rosids</taxon>
        <taxon>malvids</taxon>
        <taxon>Sapindales</taxon>
        <taxon>Rutaceae</taxon>
        <taxon>Aurantioideae</taxon>
        <taxon>Citrus</taxon>
    </lineage>
</organism>
<accession>A0AAP0QCB1</accession>
<dbReference type="PANTHER" id="PTHR46991:SF11">
    <property type="entry name" value="SMALL HEAT SHOCK PROTEIN HSPF"/>
    <property type="match status" value="1"/>
</dbReference>
<dbReference type="PROSITE" id="PS01031">
    <property type="entry name" value="SHSP"/>
    <property type="match status" value="1"/>
</dbReference>
<evidence type="ECO:0000313" key="6">
    <source>
        <dbReference type="EMBL" id="KAK9181579.1"/>
    </source>
</evidence>
<dbReference type="SUPFAM" id="SSF49764">
    <property type="entry name" value="HSP20-like chaperones"/>
    <property type="match status" value="1"/>
</dbReference>
<keyword evidence="2" id="KW-0346">Stress response</keyword>
<protein>
    <recommendedName>
        <fullName evidence="5">SHSP domain-containing protein</fullName>
    </recommendedName>
</protein>
<dbReference type="AlphaFoldDB" id="A0AAP0QCB1"/>
<dbReference type="InterPro" id="IPR008978">
    <property type="entry name" value="HSP20-like_chaperone"/>
</dbReference>
<comment type="caution">
    <text evidence="6">The sequence shown here is derived from an EMBL/GenBank/DDBJ whole genome shotgun (WGS) entry which is preliminary data.</text>
</comment>
<sequence>MASFFALKTLVSSSITPRALRGTISSSATSACRFFNTTNAFREYNDDDGDDREFDFERSSARSFTPSFFPVFEPFDPFSRSRSLSMNENGEGLYSAGAGAGLRPRWAAKVTKDALNLSVDMPGLAKEDVRVSLEQNTLVIKGKGGKEDGDEESVRRYTSRIELPQKIFKTDQIKAEMKNGVLKLTLPKMKEDERTDVLHIKVE</sequence>
<evidence type="ECO:0000256" key="3">
    <source>
        <dbReference type="PROSITE-ProRule" id="PRU00285"/>
    </source>
</evidence>